<dbReference type="PROSITE" id="PS00101">
    <property type="entry name" value="HEXAPEP_TRANSFERASES"/>
    <property type="match status" value="1"/>
</dbReference>
<dbReference type="InterPro" id="IPR051159">
    <property type="entry name" value="Hexapeptide_acetyltransf"/>
</dbReference>
<dbReference type="CDD" id="cd04647">
    <property type="entry name" value="LbH_MAT_like"/>
    <property type="match status" value="1"/>
</dbReference>
<reference evidence="3" key="1">
    <citation type="submission" date="2008-12" db="EMBL/GenBank/DDBJ databases">
        <title>Complete sequence of Chloroflexus aggregans DSM 9485.</title>
        <authorList>
            <consortium name="US DOE Joint Genome Institute"/>
            <person name="Lucas S."/>
            <person name="Copeland A."/>
            <person name="Lapidus A."/>
            <person name="Glavina del Rio T."/>
            <person name="Dalin E."/>
            <person name="Tice H."/>
            <person name="Pitluck S."/>
            <person name="Foster B."/>
            <person name="Larimer F."/>
            <person name="Land M."/>
            <person name="Hauser L."/>
            <person name="Kyrpides N."/>
            <person name="Mikhailova N."/>
            <person name="Bryant D."/>
            <person name="Richardson P."/>
        </authorList>
    </citation>
    <scope>NUCLEOTIDE SEQUENCE</scope>
    <source>
        <strain evidence="3">DSM 9485</strain>
    </source>
</reference>
<name>B8G374_CHLAD</name>
<keyword evidence="1 3" id="KW-0808">Transferase</keyword>
<dbReference type="SUPFAM" id="SSF51161">
    <property type="entry name" value="Trimeric LpxA-like enzymes"/>
    <property type="match status" value="1"/>
</dbReference>
<dbReference type="Gene3D" id="2.160.10.10">
    <property type="entry name" value="Hexapeptide repeat proteins"/>
    <property type="match status" value="1"/>
</dbReference>
<dbReference type="KEGG" id="cag:Cagg_2373"/>
<accession>B8G374</accession>
<dbReference type="eggNOG" id="COG0110">
    <property type="taxonomic scope" value="Bacteria"/>
</dbReference>
<dbReference type="InterPro" id="IPR018357">
    <property type="entry name" value="Hexapep_transf_CS"/>
</dbReference>
<organism evidence="3 4">
    <name type="scientific">Chloroflexus aggregans (strain MD-66 / DSM 9485)</name>
    <dbReference type="NCBI Taxonomy" id="326427"/>
    <lineage>
        <taxon>Bacteria</taxon>
        <taxon>Bacillati</taxon>
        <taxon>Chloroflexota</taxon>
        <taxon>Chloroflexia</taxon>
        <taxon>Chloroflexales</taxon>
        <taxon>Chloroflexineae</taxon>
        <taxon>Chloroflexaceae</taxon>
        <taxon>Chloroflexus</taxon>
    </lineage>
</organism>
<sequence length="180" mass="19227">MPSRSLTGIVSDILAVLRARWYLRGAELGPRVRLWGRPVVHKGGRLVIGERARLVSTVVPLELAVAPGACLEIGAGTFINYGSSIAATELVRIGPRCNIGTYAMIMDNDFHRLEPERRQERPPSAPIILEENVWLGGRVTVLSGVTIGVGSVVGAGSVVTKSIPPRSLAAGVPARVIRHL</sequence>
<evidence type="ECO:0000256" key="1">
    <source>
        <dbReference type="ARBA" id="ARBA00022679"/>
    </source>
</evidence>
<protein>
    <submittedName>
        <fullName evidence="3">Transferase hexapeptide repeat containing protein</fullName>
    </submittedName>
</protein>
<dbReference type="RefSeq" id="WP_015941105.1">
    <property type="nucleotide sequence ID" value="NC_011831.1"/>
</dbReference>
<evidence type="ECO:0000313" key="4">
    <source>
        <dbReference type="Proteomes" id="UP000002508"/>
    </source>
</evidence>
<dbReference type="PANTHER" id="PTHR23416">
    <property type="entry name" value="SIALIC ACID SYNTHASE-RELATED"/>
    <property type="match status" value="1"/>
</dbReference>
<evidence type="ECO:0000313" key="3">
    <source>
        <dbReference type="EMBL" id="ACL25247.1"/>
    </source>
</evidence>
<dbReference type="HOGENOM" id="CLU_051638_7_1_0"/>
<dbReference type="EMBL" id="CP001337">
    <property type="protein sequence ID" value="ACL25247.1"/>
    <property type="molecule type" value="Genomic_DNA"/>
</dbReference>
<keyword evidence="4" id="KW-1185">Reference proteome</keyword>
<keyword evidence="2" id="KW-0677">Repeat</keyword>
<proteinExistence type="predicted"/>
<dbReference type="GO" id="GO:0016740">
    <property type="term" value="F:transferase activity"/>
    <property type="evidence" value="ECO:0007669"/>
    <property type="project" value="UniProtKB-KW"/>
</dbReference>
<dbReference type="Proteomes" id="UP000002508">
    <property type="component" value="Chromosome"/>
</dbReference>
<dbReference type="AlphaFoldDB" id="B8G374"/>
<dbReference type="InterPro" id="IPR011004">
    <property type="entry name" value="Trimer_LpxA-like_sf"/>
</dbReference>
<dbReference type="Pfam" id="PF14602">
    <property type="entry name" value="Hexapep_2"/>
    <property type="match status" value="1"/>
</dbReference>
<dbReference type="OrthoDB" id="9812571at2"/>
<dbReference type="InterPro" id="IPR001451">
    <property type="entry name" value="Hexapep"/>
</dbReference>
<dbReference type="PANTHER" id="PTHR23416:SF78">
    <property type="entry name" value="LIPOPOLYSACCHARIDE BIOSYNTHESIS O-ACETYL TRANSFERASE WBBJ-RELATED"/>
    <property type="match status" value="1"/>
</dbReference>
<gene>
    <name evidence="3" type="ordered locus">Cagg_2373</name>
</gene>
<evidence type="ECO:0000256" key="2">
    <source>
        <dbReference type="ARBA" id="ARBA00022737"/>
    </source>
</evidence>
<dbReference type="STRING" id="326427.Cagg_2373"/>